<dbReference type="PANTHER" id="PTHR16112">
    <property type="entry name" value="METHYL-CPG BINDING PROTEIN, DROSOPHILA"/>
    <property type="match status" value="1"/>
</dbReference>
<feature type="region of interest" description="Disordered" evidence="1">
    <location>
        <begin position="390"/>
        <end position="422"/>
    </location>
</feature>
<feature type="compositionally biased region" description="Basic and acidic residues" evidence="1">
    <location>
        <begin position="574"/>
        <end position="584"/>
    </location>
</feature>
<dbReference type="CDD" id="cd20140">
    <property type="entry name" value="PWWP_PWWP2"/>
    <property type="match status" value="1"/>
</dbReference>
<protein>
    <recommendedName>
        <fullName evidence="2">PWWP domain-containing protein</fullName>
    </recommendedName>
</protein>
<evidence type="ECO:0000256" key="1">
    <source>
        <dbReference type="SAM" id="MobiDB-lite"/>
    </source>
</evidence>
<feature type="compositionally biased region" description="Basic residues" evidence="1">
    <location>
        <begin position="390"/>
        <end position="404"/>
    </location>
</feature>
<dbReference type="SUPFAM" id="SSF63748">
    <property type="entry name" value="Tudor/PWWP/MBT"/>
    <property type="match status" value="1"/>
</dbReference>
<dbReference type="Gene3D" id="2.30.30.140">
    <property type="match status" value="1"/>
</dbReference>
<evidence type="ECO:0000313" key="3">
    <source>
        <dbReference type="EMBL" id="CAH1107133.1"/>
    </source>
</evidence>
<evidence type="ECO:0000259" key="2">
    <source>
        <dbReference type="PROSITE" id="PS50812"/>
    </source>
</evidence>
<feature type="region of interest" description="Disordered" evidence="1">
    <location>
        <begin position="130"/>
        <end position="181"/>
    </location>
</feature>
<feature type="compositionally biased region" description="Basic and acidic residues" evidence="1">
    <location>
        <begin position="321"/>
        <end position="331"/>
    </location>
</feature>
<feature type="region of interest" description="Disordered" evidence="1">
    <location>
        <begin position="210"/>
        <end position="276"/>
    </location>
</feature>
<dbReference type="PROSITE" id="PS50812">
    <property type="entry name" value="PWWP"/>
    <property type="match status" value="1"/>
</dbReference>
<keyword evidence="4" id="KW-1185">Reference proteome</keyword>
<dbReference type="GO" id="GO:0010369">
    <property type="term" value="C:chromocenter"/>
    <property type="evidence" value="ECO:0007669"/>
    <property type="project" value="TreeGrafter"/>
</dbReference>
<dbReference type="GO" id="GO:0005634">
    <property type="term" value="C:nucleus"/>
    <property type="evidence" value="ECO:0007669"/>
    <property type="project" value="TreeGrafter"/>
</dbReference>
<accession>A0A9P0GBG9</accession>
<feature type="region of interest" description="Disordered" evidence="1">
    <location>
        <begin position="309"/>
        <end position="340"/>
    </location>
</feature>
<feature type="domain" description="PWWP" evidence="2">
    <location>
        <begin position="497"/>
        <end position="552"/>
    </location>
</feature>
<feature type="compositionally biased region" description="Low complexity" evidence="1">
    <location>
        <begin position="261"/>
        <end position="276"/>
    </location>
</feature>
<dbReference type="Proteomes" id="UP001153636">
    <property type="component" value="Chromosome 2"/>
</dbReference>
<name>A0A9P0GBG9_9CUCU</name>
<feature type="compositionally biased region" description="Basic and acidic residues" evidence="1">
    <location>
        <begin position="210"/>
        <end position="229"/>
    </location>
</feature>
<dbReference type="Pfam" id="PF00855">
    <property type="entry name" value="PWWP"/>
    <property type="match status" value="1"/>
</dbReference>
<dbReference type="GO" id="GO:0003682">
    <property type="term" value="F:chromatin binding"/>
    <property type="evidence" value="ECO:0007669"/>
    <property type="project" value="TreeGrafter"/>
</dbReference>
<organism evidence="3 4">
    <name type="scientific">Psylliodes chrysocephalus</name>
    <dbReference type="NCBI Taxonomy" id="3402493"/>
    <lineage>
        <taxon>Eukaryota</taxon>
        <taxon>Metazoa</taxon>
        <taxon>Ecdysozoa</taxon>
        <taxon>Arthropoda</taxon>
        <taxon>Hexapoda</taxon>
        <taxon>Insecta</taxon>
        <taxon>Pterygota</taxon>
        <taxon>Neoptera</taxon>
        <taxon>Endopterygota</taxon>
        <taxon>Coleoptera</taxon>
        <taxon>Polyphaga</taxon>
        <taxon>Cucujiformia</taxon>
        <taxon>Chrysomeloidea</taxon>
        <taxon>Chrysomelidae</taxon>
        <taxon>Galerucinae</taxon>
        <taxon>Alticini</taxon>
        <taxon>Psylliodes</taxon>
    </lineage>
</organism>
<dbReference type="PANTHER" id="PTHR16112:SF22">
    <property type="entry name" value="PWWP DOMAIN-CONTAINING 2B"/>
    <property type="match status" value="1"/>
</dbReference>
<dbReference type="EMBL" id="OV651814">
    <property type="protein sequence ID" value="CAH1107133.1"/>
    <property type="molecule type" value="Genomic_DNA"/>
</dbReference>
<feature type="compositionally biased region" description="Basic and acidic residues" evidence="1">
    <location>
        <begin position="405"/>
        <end position="422"/>
    </location>
</feature>
<dbReference type="OrthoDB" id="5964980at2759"/>
<gene>
    <name evidence="3" type="ORF">PSYICH_LOCUS7375</name>
</gene>
<feature type="compositionally biased region" description="Basic residues" evidence="1">
    <location>
        <begin position="232"/>
        <end position="244"/>
    </location>
</feature>
<dbReference type="InterPro" id="IPR000313">
    <property type="entry name" value="PWWP_dom"/>
</dbReference>
<dbReference type="SMART" id="SM00293">
    <property type="entry name" value="PWWP"/>
    <property type="match status" value="1"/>
</dbReference>
<reference evidence="3" key="1">
    <citation type="submission" date="2022-01" db="EMBL/GenBank/DDBJ databases">
        <authorList>
            <person name="King R."/>
        </authorList>
    </citation>
    <scope>NUCLEOTIDE SEQUENCE</scope>
</reference>
<feature type="region of interest" description="Disordered" evidence="1">
    <location>
        <begin position="574"/>
        <end position="600"/>
    </location>
</feature>
<evidence type="ECO:0000313" key="4">
    <source>
        <dbReference type="Proteomes" id="UP001153636"/>
    </source>
</evidence>
<dbReference type="AlphaFoldDB" id="A0A9P0GBG9"/>
<proteinExistence type="predicted"/>
<sequence>MAVSDTGNELKLLKKTKISVFVDEVLPDILVVTYEFGVQIFKGVLLDSTKRNLPLGVQTINPAFSVKSKKPDDDPLYTVNQRFAYMDPNAPKKKNIQMGSKYKNNKMTVRLRPRQVLCSKCKGICNENSENVSRKRKNEEDPPVSPPPVIRRGLHAPITRSVNILNKKTHRSKEPTLVPRLTRIHFQEDEMIGHQSMNSRKLQERIEPDNSQDLVRKHSSDHSSGEENAHISSRRKRLLRKKRSISSLEDWEDTSQQENTNRSSHISQSNINSDSQNCYNISTRTIKISYGPQGEGTVLKIPAQIDNVNDDSEENVNNEEQNNKPIDDKAARRALKKAKKEARKKVLLGGSPLYLGGGSPRYTIGSASPRQGLGNNSPRYMCTAYELNVPRRRKHKMKHKKKHKEDKDRKHKEGEVSSTQDDSKELYITQKLSINLKRLNNTYTSYTNLEKNEDISSSDEHNETVPNFPPSNPPLMLRINTLSISSAVGADGVRLLVGDVVWGKIHGFPWWPGKILTMTSCGTQGAQAHVAWYGSSTSSVMQCDQLSHYLDNFKIRYNKKKKGPYKEAIKQATNDARENAENRVRQPLGNSPSHNIIQVIPPTLASPREIDVVS</sequence>